<reference evidence="2" key="1">
    <citation type="submission" date="2012-01" db="EMBL/GenBank/DDBJ databases">
        <authorList>
            <person name="Walter R."/>
            <person name="Schartl M."/>
            <person name="Warren W."/>
        </authorList>
    </citation>
    <scope>NUCLEOTIDE SEQUENCE [LARGE SCALE GENOMIC DNA]</scope>
    <source>
        <strain evidence="2">JP 163 A</strain>
    </source>
</reference>
<evidence type="ECO:0000313" key="2">
    <source>
        <dbReference type="Proteomes" id="UP000002852"/>
    </source>
</evidence>
<keyword evidence="2" id="KW-1185">Reference proteome</keyword>
<sequence>MTSSKPRPLGTGSAVFFLGKLRLCRSLLFSLEELCNVTGNSLPLFSHTGPRSFIFPSEATALGLPSPVCMPSE</sequence>
<reference evidence="1" key="3">
    <citation type="submission" date="2025-08" db="UniProtKB">
        <authorList>
            <consortium name="Ensembl"/>
        </authorList>
    </citation>
    <scope>IDENTIFICATION</scope>
    <source>
        <strain evidence="1">JP 163 A</strain>
    </source>
</reference>
<dbReference type="InParanoid" id="A0A3B5QBU1"/>
<dbReference type="AlphaFoldDB" id="A0A3B5QBU1"/>
<dbReference type="Ensembl" id="ENSXMAT00000030811.1">
    <property type="protein sequence ID" value="ENSXMAP00000027676.1"/>
    <property type="gene ID" value="ENSXMAG00000027044.1"/>
</dbReference>
<dbReference type="Proteomes" id="UP000002852">
    <property type="component" value="Unassembled WGS sequence"/>
</dbReference>
<reference evidence="1" key="4">
    <citation type="submission" date="2025-09" db="UniProtKB">
        <authorList>
            <consortium name="Ensembl"/>
        </authorList>
    </citation>
    <scope>IDENTIFICATION</scope>
    <source>
        <strain evidence="1">JP 163 A</strain>
    </source>
</reference>
<accession>A0A3B5QBU1</accession>
<name>A0A3B5QBU1_XIPMA</name>
<protein>
    <submittedName>
        <fullName evidence="1">Uncharacterized protein</fullName>
    </submittedName>
</protein>
<proteinExistence type="predicted"/>
<reference evidence="2" key="2">
    <citation type="journal article" date="2013" name="Nat. Genet.">
        <title>The genome of the platyfish, Xiphophorus maculatus, provides insights into evolutionary adaptation and several complex traits.</title>
        <authorList>
            <person name="Schartl M."/>
            <person name="Walter R.B."/>
            <person name="Shen Y."/>
            <person name="Garcia T."/>
            <person name="Catchen J."/>
            <person name="Amores A."/>
            <person name="Braasch I."/>
            <person name="Chalopin D."/>
            <person name="Volff J.N."/>
            <person name="Lesch K.P."/>
            <person name="Bisazza A."/>
            <person name="Minx P."/>
            <person name="Hillier L."/>
            <person name="Wilson R.K."/>
            <person name="Fuerstenberg S."/>
            <person name="Boore J."/>
            <person name="Searle S."/>
            <person name="Postlethwait J.H."/>
            <person name="Warren W.C."/>
        </authorList>
    </citation>
    <scope>NUCLEOTIDE SEQUENCE [LARGE SCALE GENOMIC DNA]</scope>
    <source>
        <strain evidence="2">JP 163 A</strain>
    </source>
</reference>
<organism evidence="1 2">
    <name type="scientific">Xiphophorus maculatus</name>
    <name type="common">Southern platyfish</name>
    <name type="synonym">Platypoecilus maculatus</name>
    <dbReference type="NCBI Taxonomy" id="8083"/>
    <lineage>
        <taxon>Eukaryota</taxon>
        <taxon>Metazoa</taxon>
        <taxon>Chordata</taxon>
        <taxon>Craniata</taxon>
        <taxon>Vertebrata</taxon>
        <taxon>Euteleostomi</taxon>
        <taxon>Actinopterygii</taxon>
        <taxon>Neopterygii</taxon>
        <taxon>Teleostei</taxon>
        <taxon>Neoteleostei</taxon>
        <taxon>Acanthomorphata</taxon>
        <taxon>Ovalentaria</taxon>
        <taxon>Atherinomorphae</taxon>
        <taxon>Cyprinodontiformes</taxon>
        <taxon>Poeciliidae</taxon>
        <taxon>Poeciliinae</taxon>
        <taxon>Xiphophorus</taxon>
    </lineage>
</organism>
<evidence type="ECO:0000313" key="1">
    <source>
        <dbReference type="Ensembl" id="ENSXMAP00000027676.1"/>
    </source>
</evidence>